<dbReference type="AlphaFoldDB" id="A0A2M7BUA6"/>
<comment type="similarity">
    <text evidence="1">Belongs to the LytR/CpsA/Psr (LCP) family.</text>
</comment>
<evidence type="ECO:0000313" key="3">
    <source>
        <dbReference type="EMBL" id="PIV10138.1"/>
    </source>
</evidence>
<sequence length="332" mass="37269">MTNFLKTIGLALVILAGIFLFSQLIPAASIEISPTNEEIAPKKETGFSKIISLLPLNKNGQASPKNILLLGHPGPGYLAADLTDTIILVHLSSAGEKLILISLPRDLLVKVPQGENLVKINSLYQLVGIEGLKEKVSEITGLPVDHYLMVDLTVVEEVISLVDGLNVYVPENIHDPYFPGPHYTYQVFNLAAGWRYLDGENALKYIRTRYTSPNGDFDRMARQQQIIRLVKQKVLSLNPLWDWPIYLNIFHQLQSHLQTDLGLIEIKNLYQVIKGMETNQINHIVIDKKQTDLLTGGLVPFGQQMVSVVYPRAGQENYSEIKEYINKAINKY</sequence>
<accession>A0A2M7BUA6</accession>
<reference evidence="4" key="1">
    <citation type="submission" date="2017-09" db="EMBL/GenBank/DDBJ databases">
        <title>Depth-based differentiation of microbial function through sediment-hosted aquifers and enrichment of novel symbionts in the deep terrestrial subsurface.</title>
        <authorList>
            <person name="Probst A.J."/>
            <person name="Ladd B."/>
            <person name="Jarett J.K."/>
            <person name="Geller-Mcgrath D.E."/>
            <person name="Sieber C.M.K."/>
            <person name="Emerson J.B."/>
            <person name="Anantharaman K."/>
            <person name="Thomas B.C."/>
            <person name="Malmstrom R."/>
            <person name="Stieglmeier M."/>
            <person name="Klingl A."/>
            <person name="Woyke T."/>
            <person name="Ryan C.M."/>
            <person name="Banfield J.F."/>
        </authorList>
    </citation>
    <scope>NUCLEOTIDE SEQUENCE [LARGE SCALE GENOMIC DNA]</scope>
</reference>
<evidence type="ECO:0000313" key="4">
    <source>
        <dbReference type="Proteomes" id="UP000229894"/>
    </source>
</evidence>
<dbReference type="NCBIfam" id="TIGR00350">
    <property type="entry name" value="lytR_cpsA_psr"/>
    <property type="match status" value="1"/>
</dbReference>
<evidence type="ECO:0000259" key="2">
    <source>
        <dbReference type="Pfam" id="PF03816"/>
    </source>
</evidence>
<name>A0A2M7BUA6_9BACT</name>
<dbReference type="Gene3D" id="3.40.630.190">
    <property type="entry name" value="LCP protein"/>
    <property type="match status" value="1"/>
</dbReference>
<evidence type="ECO:0000256" key="1">
    <source>
        <dbReference type="ARBA" id="ARBA00006068"/>
    </source>
</evidence>
<feature type="domain" description="Cell envelope-related transcriptional attenuator" evidence="2">
    <location>
        <begin position="83"/>
        <end position="234"/>
    </location>
</feature>
<dbReference type="EMBL" id="PEUX01000044">
    <property type="protein sequence ID" value="PIV10138.1"/>
    <property type="molecule type" value="Genomic_DNA"/>
</dbReference>
<dbReference type="InterPro" id="IPR004474">
    <property type="entry name" value="LytR_CpsA_psr"/>
</dbReference>
<dbReference type="PANTHER" id="PTHR33392">
    <property type="entry name" value="POLYISOPRENYL-TEICHOIC ACID--PEPTIDOGLYCAN TEICHOIC ACID TRANSFERASE TAGU"/>
    <property type="match status" value="1"/>
</dbReference>
<dbReference type="InterPro" id="IPR050922">
    <property type="entry name" value="LytR/CpsA/Psr_CW_biosynth"/>
</dbReference>
<protein>
    <recommendedName>
        <fullName evidence="2">Cell envelope-related transcriptional attenuator domain-containing protein</fullName>
    </recommendedName>
</protein>
<gene>
    <name evidence="3" type="ORF">COS49_02160</name>
</gene>
<dbReference type="PANTHER" id="PTHR33392:SF6">
    <property type="entry name" value="POLYISOPRENYL-TEICHOIC ACID--PEPTIDOGLYCAN TEICHOIC ACID TRANSFERASE TAGU"/>
    <property type="match status" value="1"/>
</dbReference>
<comment type="caution">
    <text evidence="3">The sequence shown here is derived from an EMBL/GenBank/DDBJ whole genome shotgun (WGS) entry which is preliminary data.</text>
</comment>
<organism evidence="3 4">
    <name type="scientific">Candidatus Portnoybacteria bacterium CG03_land_8_20_14_0_80_41_10</name>
    <dbReference type="NCBI Taxonomy" id="1974808"/>
    <lineage>
        <taxon>Bacteria</taxon>
        <taxon>Candidatus Portnoyibacteriota</taxon>
    </lineage>
</organism>
<proteinExistence type="inferred from homology"/>
<dbReference type="Pfam" id="PF03816">
    <property type="entry name" value="LytR_cpsA_psr"/>
    <property type="match status" value="1"/>
</dbReference>
<dbReference type="Proteomes" id="UP000229894">
    <property type="component" value="Unassembled WGS sequence"/>
</dbReference>